<dbReference type="Gene3D" id="3.20.20.100">
    <property type="entry name" value="NADP-dependent oxidoreductase domain"/>
    <property type="match status" value="1"/>
</dbReference>
<dbReference type="FunFam" id="3.20.20.100:FF:000004">
    <property type="entry name" value="Oxidoreductase, aldo/keto reductase"/>
    <property type="match status" value="1"/>
</dbReference>
<dbReference type="AlphaFoldDB" id="A0A2S3ZAQ6"/>
<evidence type="ECO:0000313" key="3">
    <source>
        <dbReference type="EMBL" id="POH62542.1"/>
    </source>
</evidence>
<feature type="domain" description="NADP-dependent oxidoreductase" evidence="2">
    <location>
        <begin position="16"/>
        <end position="314"/>
    </location>
</feature>
<gene>
    <name evidence="3" type="ORF">C3B61_16990</name>
</gene>
<dbReference type="Pfam" id="PF00248">
    <property type="entry name" value="Aldo_ket_red"/>
    <property type="match status" value="1"/>
</dbReference>
<dbReference type="SUPFAM" id="SSF51430">
    <property type="entry name" value="NAD(P)-linked oxidoreductase"/>
    <property type="match status" value="1"/>
</dbReference>
<dbReference type="InterPro" id="IPR050523">
    <property type="entry name" value="AKR_Detox_Biosynth"/>
</dbReference>
<dbReference type="EMBL" id="PPXD01000026">
    <property type="protein sequence ID" value="POH62542.1"/>
    <property type="molecule type" value="Genomic_DNA"/>
</dbReference>
<dbReference type="InterPro" id="IPR023210">
    <property type="entry name" value="NADP_OxRdtase_dom"/>
</dbReference>
<evidence type="ECO:0000313" key="4">
    <source>
        <dbReference type="Proteomes" id="UP000237340"/>
    </source>
</evidence>
<keyword evidence="4" id="KW-1185">Reference proteome</keyword>
<accession>A0A2S3ZAQ6</accession>
<organism evidence="3 4">
    <name type="scientific">Cryobacterium zongtaii</name>
    <dbReference type="NCBI Taxonomy" id="1259217"/>
    <lineage>
        <taxon>Bacteria</taxon>
        <taxon>Bacillati</taxon>
        <taxon>Actinomycetota</taxon>
        <taxon>Actinomycetes</taxon>
        <taxon>Micrococcales</taxon>
        <taxon>Microbacteriaceae</taxon>
        <taxon>Cryobacterium</taxon>
    </lineage>
</organism>
<sequence length="325" mass="36225">MKYVRLGSTGLEVSAITLGCMSFGNPMRGNHSWTLPEETSRPLIWQALEAGITTFDTANVYSDGSSEEILGRALRDFSSRDRNVLATKVHGRMRPGPNGAGLSRRAILAEIDHSLTRLGTDHVDLYQIHRWDPLTPIEETMEALHDVVRAGKARYIGASSMYAWQFAKAQYTADLHGFTRFVSMQDQYNLLNREEEREMLPFCLDQGVGVLPWSPLARGKLTRDWHETTDRSETDTFGQTLYKQQEEGDREIARAVAQVAAERGVPRAQVALAWVRQQPAVSSPIVGVTQAHHLLDAVASVDLTLTADELARLAAPYRPHTPEGF</sequence>
<keyword evidence="1" id="KW-0560">Oxidoreductase</keyword>
<dbReference type="InterPro" id="IPR036812">
    <property type="entry name" value="NAD(P)_OxRdtase_dom_sf"/>
</dbReference>
<protein>
    <submittedName>
        <fullName evidence="3">Alcohol dehydrogenase</fullName>
    </submittedName>
</protein>
<dbReference type="Proteomes" id="UP000237340">
    <property type="component" value="Unassembled WGS sequence"/>
</dbReference>
<dbReference type="CDD" id="cd19079">
    <property type="entry name" value="AKR_EcYajO-like"/>
    <property type="match status" value="1"/>
</dbReference>
<proteinExistence type="predicted"/>
<comment type="caution">
    <text evidence="3">The sequence shown here is derived from an EMBL/GenBank/DDBJ whole genome shotgun (WGS) entry which is preliminary data.</text>
</comment>
<name>A0A2S3ZAQ6_9MICO</name>
<dbReference type="PANTHER" id="PTHR43364">
    <property type="entry name" value="NADH-SPECIFIC METHYLGLYOXAL REDUCTASE-RELATED"/>
    <property type="match status" value="1"/>
</dbReference>
<dbReference type="RefSeq" id="WP_103461679.1">
    <property type="nucleotide sequence ID" value="NZ_PPXD01000026.1"/>
</dbReference>
<reference evidence="3 4" key="1">
    <citation type="submission" date="2018-01" db="EMBL/GenBank/DDBJ databases">
        <title>Cryobacterium sp. nov., from glaciers in China.</title>
        <authorList>
            <person name="Liu Q."/>
            <person name="Xin Y.-H."/>
        </authorList>
    </citation>
    <scope>NUCLEOTIDE SEQUENCE [LARGE SCALE GENOMIC DNA]</scope>
    <source>
        <strain evidence="3 4">TMN-42</strain>
    </source>
</reference>
<dbReference type="GO" id="GO:0005829">
    <property type="term" value="C:cytosol"/>
    <property type="evidence" value="ECO:0007669"/>
    <property type="project" value="TreeGrafter"/>
</dbReference>
<dbReference type="GO" id="GO:0016491">
    <property type="term" value="F:oxidoreductase activity"/>
    <property type="evidence" value="ECO:0007669"/>
    <property type="project" value="UniProtKB-KW"/>
</dbReference>
<evidence type="ECO:0000256" key="1">
    <source>
        <dbReference type="ARBA" id="ARBA00023002"/>
    </source>
</evidence>
<evidence type="ECO:0000259" key="2">
    <source>
        <dbReference type="Pfam" id="PF00248"/>
    </source>
</evidence>
<dbReference type="PANTHER" id="PTHR43364:SF4">
    <property type="entry name" value="NAD(P)-LINKED OXIDOREDUCTASE SUPERFAMILY PROTEIN"/>
    <property type="match status" value="1"/>
</dbReference>